<accession>A0ABM8VL66</accession>
<comment type="caution">
    <text evidence="1">The sequence shown here is derived from an EMBL/GenBank/DDBJ whole genome shotgun (WGS) entry which is preliminary data.</text>
</comment>
<name>A0ABM8VL66_9BACL</name>
<proteinExistence type="predicted"/>
<dbReference type="RefSeq" id="WP_218100418.1">
    <property type="nucleotide sequence ID" value="NZ_CAJVCE010000012.1"/>
</dbReference>
<gene>
    <name evidence="1" type="ORF">PAECIP111802_04122</name>
</gene>
<reference evidence="1 2" key="1">
    <citation type="submission" date="2021-06" db="EMBL/GenBank/DDBJ databases">
        <authorList>
            <person name="Criscuolo A."/>
        </authorList>
    </citation>
    <scope>NUCLEOTIDE SEQUENCE [LARGE SCALE GENOMIC DNA]</scope>
    <source>
        <strain evidence="2">CIP 111802</strain>
    </source>
</reference>
<keyword evidence="2" id="KW-1185">Reference proteome</keyword>
<protein>
    <submittedName>
        <fullName evidence="1">Uncharacterized protein</fullName>
    </submittedName>
</protein>
<evidence type="ECO:0000313" key="2">
    <source>
        <dbReference type="Proteomes" id="UP000730618"/>
    </source>
</evidence>
<dbReference type="Proteomes" id="UP000730618">
    <property type="component" value="Unassembled WGS sequence"/>
</dbReference>
<organism evidence="1 2">
    <name type="scientific">Paenibacillus allorhizosphaerae</name>
    <dbReference type="NCBI Taxonomy" id="2849866"/>
    <lineage>
        <taxon>Bacteria</taxon>
        <taxon>Bacillati</taxon>
        <taxon>Bacillota</taxon>
        <taxon>Bacilli</taxon>
        <taxon>Bacillales</taxon>
        <taxon>Paenibacillaceae</taxon>
        <taxon>Paenibacillus</taxon>
    </lineage>
</organism>
<dbReference type="EMBL" id="CAJVCE010000012">
    <property type="protein sequence ID" value="CAG7648097.1"/>
    <property type="molecule type" value="Genomic_DNA"/>
</dbReference>
<evidence type="ECO:0000313" key="1">
    <source>
        <dbReference type="EMBL" id="CAG7648097.1"/>
    </source>
</evidence>
<sequence length="114" mass="13974">MAIFFSKAFITPKGIYFKSSYYSCKVAIRKQWFHPANRQINKLVWVAYFKNDKRYILILKKHKAFLASELNNPINVSEEVRHAYFEEINRLKKIRKVEKKRRIQPFRKKRYRSE</sequence>